<dbReference type="EMBL" id="CM000768">
    <property type="protein sequence ID" value="KXG21517.1"/>
    <property type="molecule type" value="Genomic_DNA"/>
</dbReference>
<gene>
    <name evidence="1" type="ORF">SORBI_3009G074800</name>
</gene>
<evidence type="ECO:0000313" key="2">
    <source>
        <dbReference type="Proteomes" id="UP000000768"/>
    </source>
</evidence>
<dbReference type="Proteomes" id="UP000000768">
    <property type="component" value="Chromosome 9"/>
</dbReference>
<proteinExistence type="predicted"/>
<evidence type="ECO:0000313" key="1">
    <source>
        <dbReference type="EMBL" id="KXG21517.1"/>
    </source>
</evidence>
<dbReference type="InParanoid" id="A0A1B6P739"/>
<keyword evidence="2" id="KW-1185">Reference proteome</keyword>
<accession>A0A1B6P739</accession>
<name>A0A1B6P739_SORBI</name>
<reference evidence="1 2" key="1">
    <citation type="journal article" date="2009" name="Nature">
        <title>The Sorghum bicolor genome and the diversification of grasses.</title>
        <authorList>
            <person name="Paterson A.H."/>
            <person name="Bowers J.E."/>
            <person name="Bruggmann R."/>
            <person name="Dubchak I."/>
            <person name="Grimwood J."/>
            <person name="Gundlach H."/>
            <person name="Haberer G."/>
            <person name="Hellsten U."/>
            <person name="Mitros T."/>
            <person name="Poliakov A."/>
            <person name="Schmutz J."/>
            <person name="Spannagl M."/>
            <person name="Tang H."/>
            <person name="Wang X."/>
            <person name="Wicker T."/>
            <person name="Bharti A.K."/>
            <person name="Chapman J."/>
            <person name="Feltus F.A."/>
            <person name="Gowik U."/>
            <person name="Grigoriev I.V."/>
            <person name="Lyons E."/>
            <person name="Maher C.A."/>
            <person name="Martis M."/>
            <person name="Narechania A."/>
            <person name="Otillar R.P."/>
            <person name="Penning B.W."/>
            <person name="Salamov A.A."/>
            <person name="Wang Y."/>
            <person name="Zhang L."/>
            <person name="Carpita N.C."/>
            <person name="Freeling M."/>
            <person name="Gingle A.R."/>
            <person name="Hash C.T."/>
            <person name="Keller B."/>
            <person name="Klein P."/>
            <person name="Kresovich S."/>
            <person name="McCann M.C."/>
            <person name="Ming R."/>
            <person name="Peterson D.G."/>
            <person name="Mehboob-ur-Rahman"/>
            <person name="Ware D."/>
            <person name="Westhoff P."/>
            <person name="Mayer K.F."/>
            <person name="Messing J."/>
            <person name="Rokhsar D.S."/>
        </authorList>
    </citation>
    <scope>NUCLEOTIDE SEQUENCE [LARGE SCALE GENOMIC DNA]</scope>
    <source>
        <strain evidence="2">cv. BTx623</strain>
    </source>
</reference>
<reference evidence="2" key="2">
    <citation type="journal article" date="2018" name="Plant J.">
        <title>The Sorghum bicolor reference genome: improved assembly, gene annotations, a transcriptome atlas, and signatures of genome organization.</title>
        <authorList>
            <person name="McCormick R.F."/>
            <person name="Truong S.K."/>
            <person name="Sreedasyam A."/>
            <person name="Jenkins J."/>
            <person name="Shu S."/>
            <person name="Sims D."/>
            <person name="Kennedy M."/>
            <person name="Amirebrahimi M."/>
            <person name="Weers B.D."/>
            <person name="McKinley B."/>
            <person name="Mattison A."/>
            <person name="Morishige D.T."/>
            <person name="Grimwood J."/>
            <person name="Schmutz J."/>
            <person name="Mullet J.E."/>
        </authorList>
    </citation>
    <scope>NUCLEOTIDE SEQUENCE [LARGE SCALE GENOMIC DNA]</scope>
    <source>
        <strain evidence="2">cv. BTx623</strain>
    </source>
</reference>
<dbReference type="AlphaFoldDB" id="A0A1B6P739"/>
<sequence>MVQVREDGIFFLYRKHHITRPETLICLHTFYLLSLNMKHPLPDFHASHAATSSLTLHCSILIFMIYHLSSPFTSIHTHTRPVNLHP</sequence>
<dbReference type="Gramene" id="KXG21517">
    <property type="protein sequence ID" value="KXG21517"/>
    <property type="gene ID" value="SORBI_3009G074800"/>
</dbReference>
<organism evidence="1 2">
    <name type="scientific">Sorghum bicolor</name>
    <name type="common">Sorghum</name>
    <name type="synonym">Sorghum vulgare</name>
    <dbReference type="NCBI Taxonomy" id="4558"/>
    <lineage>
        <taxon>Eukaryota</taxon>
        <taxon>Viridiplantae</taxon>
        <taxon>Streptophyta</taxon>
        <taxon>Embryophyta</taxon>
        <taxon>Tracheophyta</taxon>
        <taxon>Spermatophyta</taxon>
        <taxon>Magnoliopsida</taxon>
        <taxon>Liliopsida</taxon>
        <taxon>Poales</taxon>
        <taxon>Poaceae</taxon>
        <taxon>PACMAD clade</taxon>
        <taxon>Panicoideae</taxon>
        <taxon>Andropogonodae</taxon>
        <taxon>Andropogoneae</taxon>
        <taxon>Sorghinae</taxon>
        <taxon>Sorghum</taxon>
    </lineage>
</organism>
<protein>
    <submittedName>
        <fullName evidence="1">Uncharacterized protein</fullName>
    </submittedName>
</protein>